<accession>A0A9D1KAT9</accession>
<feature type="transmembrane region" description="Helical" evidence="7">
    <location>
        <begin position="86"/>
        <end position="108"/>
    </location>
</feature>
<keyword evidence="3" id="KW-1003">Cell membrane</keyword>
<evidence type="ECO:0000313" key="10">
    <source>
        <dbReference type="Proteomes" id="UP000886893"/>
    </source>
</evidence>
<dbReference type="PROSITE" id="PS50928">
    <property type="entry name" value="ABC_TM1"/>
    <property type="match status" value="1"/>
</dbReference>
<dbReference type="PANTHER" id="PTHR30193:SF37">
    <property type="entry name" value="INNER MEMBRANE ABC TRANSPORTER PERMEASE PROTEIN YCJO"/>
    <property type="match status" value="1"/>
</dbReference>
<evidence type="ECO:0000256" key="2">
    <source>
        <dbReference type="ARBA" id="ARBA00022448"/>
    </source>
</evidence>
<dbReference type="CDD" id="cd06261">
    <property type="entry name" value="TM_PBP2"/>
    <property type="match status" value="1"/>
</dbReference>
<dbReference type="InterPro" id="IPR000515">
    <property type="entry name" value="MetI-like"/>
</dbReference>
<feature type="domain" description="ABC transmembrane type-1" evidence="8">
    <location>
        <begin position="83"/>
        <end position="300"/>
    </location>
</feature>
<evidence type="ECO:0000256" key="6">
    <source>
        <dbReference type="ARBA" id="ARBA00023136"/>
    </source>
</evidence>
<name>A0A9D1KAT9_9FIRM</name>
<evidence type="ECO:0000256" key="3">
    <source>
        <dbReference type="ARBA" id="ARBA00022475"/>
    </source>
</evidence>
<organism evidence="9 10">
    <name type="scientific">Candidatus Caccosoma faecigallinarum</name>
    <dbReference type="NCBI Taxonomy" id="2840720"/>
    <lineage>
        <taxon>Bacteria</taxon>
        <taxon>Bacillati</taxon>
        <taxon>Bacillota</taxon>
        <taxon>Bacillota incertae sedis</taxon>
        <taxon>Candidatus Caccosoma</taxon>
    </lineage>
</organism>
<comment type="subcellular location">
    <subcellularLocation>
        <location evidence="1 7">Cell membrane</location>
        <topology evidence="1 7">Multi-pass membrane protein</topology>
    </subcellularLocation>
</comment>
<feature type="transmembrane region" description="Helical" evidence="7">
    <location>
        <begin position="120"/>
        <end position="141"/>
    </location>
</feature>
<dbReference type="EMBL" id="DVKI01000197">
    <property type="protein sequence ID" value="HIT17963.1"/>
    <property type="molecule type" value="Genomic_DNA"/>
</dbReference>
<feature type="transmembrane region" description="Helical" evidence="7">
    <location>
        <begin position="169"/>
        <end position="190"/>
    </location>
</feature>
<evidence type="ECO:0000256" key="5">
    <source>
        <dbReference type="ARBA" id="ARBA00022989"/>
    </source>
</evidence>
<comment type="caution">
    <text evidence="9">The sequence shown here is derived from an EMBL/GenBank/DDBJ whole genome shotgun (WGS) entry which is preliminary data.</text>
</comment>
<evidence type="ECO:0000256" key="1">
    <source>
        <dbReference type="ARBA" id="ARBA00004651"/>
    </source>
</evidence>
<sequence length="310" mass="34830">MESKNNWKAWLYLAPTLILMLIFTFYPLVNTIIISFLKDYNYTSGSFAGTSFTFDNYLAIFGLSGFTTSGVFSYDTTFLSYALVNTLIIVFVTVPASVILSLFIAVGLNSIKWFHKIFQTIFFIPYVTNSIAIGMVFAVMFQEDFGLINSIFGIDDKNWIGVGANRWDAMIVLCIYIVWHALPYKILIFLSGLQGIDKQYYQAAKIDATPRFKTFRRITIPLLSPQIAYVCITSFIGAFKEYSSVKALLNNPGPTGAQDNSLLTIVYYIYNGLAQVNTVSMAAAAAVVLLLIILFFTFINLYVSSKKVHY</sequence>
<dbReference type="Proteomes" id="UP000886893">
    <property type="component" value="Unassembled WGS sequence"/>
</dbReference>
<dbReference type="SUPFAM" id="SSF161098">
    <property type="entry name" value="MetI-like"/>
    <property type="match status" value="1"/>
</dbReference>
<gene>
    <name evidence="9" type="ORF">IAD04_06310</name>
</gene>
<evidence type="ECO:0000259" key="8">
    <source>
        <dbReference type="PROSITE" id="PS50928"/>
    </source>
</evidence>
<feature type="transmembrane region" description="Helical" evidence="7">
    <location>
        <begin position="281"/>
        <end position="303"/>
    </location>
</feature>
<comment type="similarity">
    <text evidence="7">Belongs to the binding-protein-dependent transport system permease family.</text>
</comment>
<dbReference type="GO" id="GO:0005886">
    <property type="term" value="C:plasma membrane"/>
    <property type="evidence" value="ECO:0007669"/>
    <property type="project" value="UniProtKB-SubCell"/>
</dbReference>
<dbReference type="GO" id="GO:0055085">
    <property type="term" value="P:transmembrane transport"/>
    <property type="evidence" value="ECO:0007669"/>
    <property type="project" value="InterPro"/>
</dbReference>
<dbReference type="Pfam" id="PF00528">
    <property type="entry name" value="BPD_transp_1"/>
    <property type="match status" value="1"/>
</dbReference>
<evidence type="ECO:0000256" key="7">
    <source>
        <dbReference type="RuleBase" id="RU363032"/>
    </source>
</evidence>
<reference evidence="9" key="1">
    <citation type="submission" date="2020-10" db="EMBL/GenBank/DDBJ databases">
        <authorList>
            <person name="Gilroy R."/>
        </authorList>
    </citation>
    <scope>NUCLEOTIDE SEQUENCE</scope>
    <source>
        <strain evidence="9">14508</strain>
    </source>
</reference>
<feature type="transmembrane region" description="Helical" evidence="7">
    <location>
        <begin position="12"/>
        <end position="37"/>
    </location>
</feature>
<dbReference type="InterPro" id="IPR051393">
    <property type="entry name" value="ABC_transporter_permease"/>
</dbReference>
<keyword evidence="6 7" id="KW-0472">Membrane</keyword>
<feature type="transmembrane region" description="Helical" evidence="7">
    <location>
        <begin position="220"/>
        <end position="239"/>
    </location>
</feature>
<proteinExistence type="inferred from homology"/>
<dbReference type="InterPro" id="IPR035906">
    <property type="entry name" value="MetI-like_sf"/>
</dbReference>
<dbReference type="PANTHER" id="PTHR30193">
    <property type="entry name" value="ABC TRANSPORTER PERMEASE PROTEIN"/>
    <property type="match status" value="1"/>
</dbReference>
<protein>
    <submittedName>
        <fullName evidence="9">Sugar ABC transporter permease</fullName>
    </submittedName>
</protein>
<keyword evidence="5 7" id="KW-1133">Transmembrane helix</keyword>
<evidence type="ECO:0000256" key="4">
    <source>
        <dbReference type="ARBA" id="ARBA00022692"/>
    </source>
</evidence>
<dbReference type="AlphaFoldDB" id="A0A9D1KAT9"/>
<keyword evidence="4 7" id="KW-0812">Transmembrane</keyword>
<reference evidence="9" key="2">
    <citation type="journal article" date="2021" name="PeerJ">
        <title>Extensive microbial diversity within the chicken gut microbiome revealed by metagenomics and culture.</title>
        <authorList>
            <person name="Gilroy R."/>
            <person name="Ravi A."/>
            <person name="Getino M."/>
            <person name="Pursley I."/>
            <person name="Horton D.L."/>
            <person name="Alikhan N.F."/>
            <person name="Baker D."/>
            <person name="Gharbi K."/>
            <person name="Hall N."/>
            <person name="Watson M."/>
            <person name="Adriaenssens E.M."/>
            <person name="Foster-Nyarko E."/>
            <person name="Jarju S."/>
            <person name="Secka A."/>
            <person name="Antonio M."/>
            <person name="Oren A."/>
            <person name="Chaudhuri R.R."/>
            <person name="La Ragione R."/>
            <person name="Hildebrand F."/>
            <person name="Pallen M.J."/>
        </authorList>
    </citation>
    <scope>NUCLEOTIDE SEQUENCE</scope>
    <source>
        <strain evidence="9">14508</strain>
    </source>
</reference>
<keyword evidence="2 7" id="KW-0813">Transport</keyword>
<dbReference type="Gene3D" id="1.10.3720.10">
    <property type="entry name" value="MetI-like"/>
    <property type="match status" value="1"/>
</dbReference>
<evidence type="ECO:0000313" key="9">
    <source>
        <dbReference type="EMBL" id="HIT17963.1"/>
    </source>
</evidence>